<dbReference type="Gene3D" id="2.60.120.380">
    <property type="match status" value="1"/>
</dbReference>
<feature type="region of interest" description="Disordered" evidence="1">
    <location>
        <begin position="43"/>
        <end position="122"/>
    </location>
</feature>
<evidence type="ECO:0000313" key="4">
    <source>
        <dbReference type="Proteomes" id="UP001501138"/>
    </source>
</evidence>
<dbReference type="EMBL" id="BAAAPM010000008">
    <property type="protein sequence ID" value="GAA1735577.1"/>
    <property type="molecule type" value="Genomic_DNA"/>
</dbReference>
<evidence type="ECO:0000256" key="1">
    <source>
        <dbReference type="SAM" id="MobiDB-lite"/>
    </source>
</evidence>
<keyword evidence="4" id="KW-1185">Reference proteome</keyword>
<dbReference type="RefSeq" id="WP_344249783.1">
    <property type="nucleotide sequence ID" value="NZ_BAAAPM010000008.1"/>
</dbReference>
<feature type="chain" id="PRO_5046136899" description="Pre-peptidase C-terminal domain-containing protein" evidence="2">
    <location>
        <begin position="35"/>
        <end position="628"/>
    </location>
</feature>
<comment type="caution">
    <text evidence="3">The sequence shown here is derived from an EMBL/GenBank/DDBJ whole genome shotgun (WGS) entry which is preliminary data.</text>
</comment>
<proteinExistence type="predicted"/>
<sequence>MVDHTNRHDEGTRTPRRALYLASAAALAAPLALAGTAANGAETRTASGLAPPASSADLATTPHDDPGVTGGIDGAAMRQRMLHDSPSKDAPGLRAAGGVPRVQEEDAGKSVDDGGDSAQRLSAPRSLGGWELRVDGDLDTKPVGTEAVAPNEEDDGAIPLARDLGLGVDRRGVSTTGVVGDGPHGSEGHATGDYDFYRLDAAKGETLTVDIAPDAELVANALLYDAEGNLLVGAQDMTGEGAVHLSQRIEERGTYYVAVGNHFPDDPFDPSSGPAVVTEGPYELDVTLHSRSAADTDVYAVPLRKGDVLGATVTGSARQVAVHELDGDLVQRSSTDPGIIYPGDSPLARGGNATANHVVERSGLYLVSVGDGAGDYALTVGAHRAPSTRGDHVQTVLLDFSGPSFDNRIFGANALEPGVRDLSPMRDFLPRWGLRTADERAVIEATTQRVRETLRHEIPGSQVRVTNDVEDPDLFGEPGVSRVIVGGTVEEAGLVPALGLSESVDPGNFAREETAVVMPELMAGDHPISLNPFLTDDSDRVRAVGRSLGNVAAHEIGHFLGNFHTDDHDDPTSVMNTGNLLHFYAVGPDGAAGTDDDDHIAMRTARFDRLQGISGVEDTPFRTSVALG</sequence>
<name>A0ABN2JRB1_9MICO</name>
<feature type="signal peptide" evidence="2">
    <location>
        <begin position="1"/>
        <end position="34"/>
    </location>
</feature>
<keyword evidence="2" id="KW-0732">Signal</keyword>
<dbReference type="Gene3D" id="3.40.390.10">
    <property type="entry name" value="Collagenase (Catalytic Domain)"/>
    <property type="match status" value="1"/>
</dbReference>
<reference evidence="3 4" key="1">
    <citation type="journal article" date="2019" name="Int. J. Syst. Evol. Microbiol.">
        <title>The Global Catalogue of Microorganisms (GCM) 10K type strain sequencing project: providing services to taxonomists for standard genome sequencing and annotation.</title>
        <authorList>
            <consortium name="The Broad Institute Genomics Platform"/>
            <consortium name="The Broad Institute Genome Sequencing Center for Infectious Disease"/>
            <person name="Wu L."/>
            <person name="Ma J."/>
        </authorList>
    </citation>
    <scope>NUCLEOTIDE SEQUENCE [LARGE SCALE GENOMIC DNA]</scope>
    <source>
        <strain evidence="3 4">JCM 15589</strain>
    </source>
</reference>
<gene>
    <name evidence="3" type="ORF">GCM10009809_33450</name>
</gene>
<evidence type="ECO:0000313" key="3">
    <source>
        <dbReference type="EMBL" id="GAA1735577.1"/>
    </source>
</evidence>
<dbReference type="SUPFAM" id="SSF55486">
    <property type="entry name" value="Metalloproteases ('zincins'), catalytic domain"/>
    <property type="match status" value="1"/>
</dbReference>
<accession>A0ABN2JRB1</accession>
<dbReference type="InterPro" id="IPR024079">
    <property type="entry name" value="MetalloPept_cat_dom_sf"/>
</dbReference>
<evidence type="ECO:0000256" key="2">
    <source>
        <dbReference type="SAM" id="SignalP"/>
    </source>
</evidence>
<organism evidence="3 4">
    <name type="scientific">Isoptericola hypogeus</name>
    <dbReference type="NCBI Taxonomy" id="300179"/>
    <lineage>
        <taxon>Bacteria</taxon>
        <taxon>Bacillati</taxon>
        <taxon>Actinomycetota</taxon>
        <taxon>Actinomycetes</taxon>
        <taxon>Micrococcales</taxon>
        <taxon>Promicromonosporaceae</taxon>
        <taxon>Isoptericola</taxon>
    </lineage>
</organism>
<evidence type="ECO:0008006" key="5">
    <source>
        <dbReference type="Google" id="ProtNLM"/>
    </source>
</evidence>
<dbReference type="Proteomes" id="UP001501138">
    <property type="component" value="Unassembled WGS sequence"/>
</dbReference>
<feature type="compositionally biased region" description="Basic and acidic residues" evidence="1">
    <location>
        <begin position="102"/>
        <end position="112"/>
    </location>
</feature>
<protein>
    <recommendedName>
        <fullName evidence="5">Pre-peptidase C-terminal domain-containing protein</fullName>
    </recommendedName>
</protein>